<gene>
    <name evidence="1" type="ORF">chiPu_0017313</name>
</gene>
<protein>
    <submittedName>
        <fullName evidence="1">Uncharacterized protein</fullName>
    </submittedName>
</protein>
<evidence type="ECO:0000313" key="1">
    <source>
        <dbReference type="EMBL" id="GCC16684.1"/>
    </source>
</evidence>
<reference evidence="1 2" key="1">
    <citation type="journal article" date="2018" name="Nat. Ecol. Evol.">
        <title>Shark genomes provide insights into elasmobranch evolution and the origin of vertebrates.</title>
        <authorList>
            <person name="Hara Y"/>
            <person name="Yamaguchi K"/>
            <person name="Onimaru K"/>
            <person name="Kadota M"/>
            <person name="Koyanagi M"/>
            <person name="Keeley SD"/>
            <person name="Tatsumi K"/>
            <person name="Tanaka K"/>
            <person name="Motone F"/>
            <person name="Kageyama Y"/>
            <person name="Nozu R"/>
            <person name="Adachi N"/>
            <person name="Nishimura O"/>
            <person name="Nakagawa R"/>
            <person name="Tanegashima C"/>
            <person name="Kiyatake I"/>
            <person name="Matsumoto R"/>
            <person name="Murakumo K"/>
            <person name="Nishida K"/>
            <person name="Terakita A"/>
            <person name="Kuratani S"/>
            <person name="Sato K"/>
            <person name="Hyodo S Kuraku.S."/>
        </authorList>
    </citation>
    <scope>NUCLEOTIDE SEQUENCE [LARGE SCALE GENOMIC DNA]</scope>
</reference>
<evidence type="ECO:0000313" key="2">
    <source>
        <dbReference type="Proteomes" id="UP000287033"/>
    </source>
</evidence>
<comment type="caution">
    <text evidence="1">The sequence shown here is derived from an EMBL/GenBank/DDBJ whole genome shotgun (WGS) entry which is preliminary data.</text>
</comment>
<sequence>MESSSVHLLPAGFWFPTTAVPGTVQGNHLRGRLPKKQRLHRERTVWKIYSGKSKTAGFPSMRKRLDKSLCVIAERDVLSSKDPGLVNCVTVPGEPSATPSSSNVVDAEWKKKGEGPVEGSVISSLAIPEEKTEDLALKL</sequence>
<proteinExistence type="predicted"/>
<dbReference type="Proteomes" id="UP000287033">
    <property type="component" value="Unassembled WGS sequence"/>
</dbReference>
<organism evidence="1 2">
    <name type="scientific">Chiloscyllium punctatum</name>
    <name type="common">Brownbanded bambooshark</name>
    <name type="synonym">Hemiscyllium punctatum</name>
    <dbReference type="NCBI Taxonomy" id="137246"/>
    <lineage>
        <taxon>Eukaryota</taxon>
        <taxon>Metazoa</taxon>
        <taxon>Chordata</taxon>
        <taxon>Craniata</taxon>
        <taxon>Vertebrata</taxon>
        <taxon>Chondrichthyes</taxon>
        <taxon>Elasmobranchii</taxon>
        <taxon>Galeomorphii</taxon>
        <taxon>Galeoidea</taxon>
        <taxon>Orectolobiformes</taxon>
        <taxon>Hemiscylliidae</taxon>
        <taxon>Chiloscyllium</taxon>
    </lineage>
</organism>
<name>A0A401REW5_CHIPU</name>
<dbReference type="EMBL" id="BEZZ01001259">
    <property type="protein sequence ID" value="GCC16684.1"/>
    <property type="molecule type" value="Genomic_DNA"/>
</dbReference>
<accession>A0A401REW5</accession>
<keyword evidence="2" id="KW-1185">Reference proteome</keyword>
<dbReference type="AlphaFoldDB" id="A0A401REW5"/>